<comment type="caution">
    <text evidence="1">The sequence shown here is derived from an EMBL/GenBank/DDBJ whole genome shotgun (WGS) entry which is preliminary data.</text>
</comment>
<protein>
    <submittedName>
        <fullName evidence="1">Uncharacterized protein</fullName>
    </submittedName>
</protein>
<dbReference type="AlphaFoldDB" id="A0A179B9W3"/>
<dbReference type="EMBL" id="LWBS01000472">
    <property type="protein sequence ID" value="OAP87804.1"/>
    <property type="molecule type" value="Genomic_DNA"/>
</dbReference>
<reference evidence="1" key="1">
    <citation type="submission" date="2016-04" db="EMBL/GenBank/DDBJ databases">
        <title>Fast-growing isolate from the root nodules of Vavilovia formosa.</title>
        <authorList>
            <person name="Kimeklis A."/>
            <person name="Safronova V."/>
            <person name="Belimov A."/>
            <person name="Andronov E."/>
        </authorList>
    </citation>
    <scope>NUCLEOTIDE SEQUENCE [LARGE SCALE GENOMIC DNA]</scope>
    <source>
        <strain evidence="1">Vaf-46</strain>
    </source>
</reference>
<proteinExistence type="predicted"/>
<sequence length="62" mass="6894">MQITVFMAGFMARFALPVKGGEERSSGNGIIFLVNRLQQPTSLKPISALLKFVRHFRSTNLA</sequence>
<name>A0A179B9W3_RHILE</name>
<organism evidence="1">
    <name type="scientific">Rhizobium leguminosarum</name>
    <dbReference type="NCBI Taxonomy" id="384"/>
    <lineage>
        <taxon>Bacteria</taxon>
        <taxon>Pseudomonadati</taxon>
        <taxon>Pseudomonadota</taxon>
        <taxon>Alphaproteobacteria</taxon>
        <taxon>Hyphomicrobiales</taxon>
        <taxon>Rhizobiaceae</taxon>
        <taxon>Rhizobium/Agrobacterium group</taxon>
        <taxon>Rhizobium</taxon>
    </lineage>
</organism>
<gene>
    <name evidence="1" type="ORF">A4U53_09900</name>
</gene>
<accession>A0A179B9W3</accession>
<evidence type="ECO:0000313" key="1">
    <source>
        <dbReference type="EMBL" id="OAP87804.1"/>
    </source>
</evidence>